<evidence type="ECO:0000259" key="1">
    <source>
        <dbReference type="PROSITE" id="PS51376"/>
    </source>
</evidence>
<dbReference type="Proteomes" id="UP001153148">
    <property type="component" value="Unassembled WGS sequence"/>
</dbReference>
<organism evidence="2 3">
    <name type="scientific">Timema podura</name>
    <name type="common">Walking stick</name>
    <dbReference type="NCBI Taxonomy" id="61482"/>
    <lineage>
        <taxon>Eukaryota</taxon>
        <taxon>Metazoa</taxon>
        <taxon>Ecdysozoa</taxon>
        <taxon>Arthropoda</taxon>
        <taxon>Hexapoda</taxon>
        <taxon>Insecta</taxon>
        <taxon>Pterygota</taxon>
        <taxon>Neoptera</taxon>
        <taxon>Polyneoptera</taxon>
        <taxon>Phasmatodea</taxon>
        <taxon>Timematodea</taxon>
        <taxon>Timematoidea</taxon>
        <taxon>Timematidae</taxon>
        <taxon>Timema</taxon>
    </lineage>
</organism>
<dbReference type="InterPro" id="IPR017893">
    <property type="entry name" value="DBB_domain"/>
</dbReference>
<reference evidence="2" key="1">
    <citation type="submission" date="2021-03" db="EMBL/GenBank/DDBJ databases">
        <authorList>
            <person name="Tran Van P."/>
        </authorList>
    </citation>
    <scope>NUCLEOTIDE SEQUENCE</scope>
</reference>
<evidence type="ECO:0000313" key="2">
    <source>
        <dbReference type="EMBL" id="CAG2065788.1"/>
    </source>
</evidence>
<comment type="caution">
    <text evidence="2">The sequence shown here is derived from an EMBL/GenBank/DDBJ whole genome shotgun (WGS) entry which is preliminary data.</text>
</comment>
<keyword evidence="3" id="KW-1185">Reference proteome</keyword>
<proteinExistence type="predicted"/>
<dbReference type="EMBL" id="CAJPIN010046809">
    <property type="protein sequence ID" value="CAG2065788.1"/>
    <property type="molecule type" value="Genomic_DNA"/>
</dbReference>
<dbReference type="Pfam" id="PF14545">
    <property type="entry name" value="DBB"/>
    <property type="match status" value="1"/>
</dbReference>
<dbReference type="PANTHER" id="PTHR16267:SF11">
    <property type="entry name" value="STUMPS, ISOFORM E"/>
    <property type="match status" value="1"/>
</dbReference>
<dbReference type="InterPro" id="IPR052446">
    <property type="entry name" value="B-cell_PI3K-Signaling_Adptrs"/>
</dbReference>
<dbReference type="SMART" id="SM01282">
    <property type="entry name" value="DBB"/>
    <property type="match status" value="1"/>
</dbReference>
<feature type="non-terminal residue" evidence="2">
    <location>
        <position position="1"/>
    </location>
</feature>
<evidence type="ECO:0000313" key="3">
    <source>
        <dbReference type="Proteomes" id="UP001153148"/>
    </source>
</evidence>
<sequence>RVTFVSACCLEVSMLVNVYVEKNGEPLGCRQVKCESRMRELDQMLRSWDNPLEFMCQTLGFSPGNKEHLDNFLVSALQRNLPPHFNLLHTPTGHPHRAHASPEEYPTLLHFAARFGLEKLSWQLLECPGGEQACEIRNVCELTPAEMAEGAGHTKLANALRGYMVSRGRSTTIRAL</sequence>
<accession>A0ABN7PJW2</accession>
<dbReference type="PANTHER" id="PTHR16267">
    <property type="entry name" value="BANK1/PIK3AP1 FAMILY MEMBER"/>
    <property type="match status" value="1"/>
</dbReference>
<gene>
    <name evidence="2" type="ORF">TPAB3V08_LOCUS12731</name>
</gene>
<feature type="domain" description="DBB" evidence="1">
    <location>
        <begin position="1"/>
        <end position="88"/>
    </location>
</feature>
<protein>
    <recommendedName>
        <fullName evidence="1">DBB domain-containing protein</fullName>
    </recommendedName>
</protein>
<dbReference type="PROSITE" id="PS51376">
    <property type="entry name" value="DBB"/>
    <property type="match status" value="1"/>
</dbReference>
<name>A0ABN7PJW2_TIMPD</name>